<dbReference type="EMBL" id="MT144382">
    <property type="protein sequence ID" value="QJA43619.1"/>
    <property type="molecule type" value="Genomic_DNA"/>
</dbReference>
<dbReference type="AlphaFoldDB" id="A0A6H1Z831"/>
<protein>
    <submittedName>
        <fullName evidence="1">Uncharacterized protein</fullName>
    </submittedName>
</protein>
<name>A0A6H1Z831_9ZZZZ</name>
<accession>A0A6H1Z831</accession>
<sequence>MIIFDRVQCDLCQCDIGQLFNQSSDSTALPWMATAPYFAVCPDCYDASELVEFSANRADAQFQIEETTC</sequence>
<gene>
    <name evidence="1" type="ORF">TM448A03113_0005</name>
    <name evidence="2" type="ORF">TM448B01926_0004</name>
</gene>
<evidence type="ECO:0000313" key="1">
    <source>
        <dbReference type="EMBL" id="QJA43619.1"/>
    </source>
</evidence>
<dbReference type="EMBL" id="MT144844">
    <property type="protein sequence ID" value="QJI00337.1"/>
    <property type="molecule type" value="Genomic_DNA"/>
</dbReference>
<proteinExistence type="predicted"/>
<reference evidence="1" key="1">
    <citation type="submission" date="2020-03" db="EMBL/GenBank/DDBJ databases">
        <title>The deep terrestrial virosphere.</title>
        <authorList>
            <person name="Holmfeldt K."/>
            <person name="Nilsson E."/>
            <person name="Simone D."/>
            <person name="Lopez-Fernandez M."/>
            <person name="Wu X."/>
            <person name="de Brujin I."/>
            <person name="Lundin D."/>
            <person name="Andersson A."/>
            <person name="Bertilsson S."/>
            <person name="Dopson M."/>
        </authorList>
    </citation>
    <scope>NUCLEOTIDE SEQUENCE</scope>
    <source>
        <strain evidence="1">TM448A03113</strain>
        <strain evidence="2">TM448B01926</strain>
    </source>
</reference>
<evidence type="ECO:0000313" key="2">
    <source>
        <dbReference type="EMBL" id="QJI00337.1"/>
    </source>
</evidence>
<organism evidence="1">
    <name type="scientific">viral metagenome</name>
    <dbReference type="NCBI Taxonomy" id="1070528"/>
    <lineage>
        <taxon>unclassified sequences</taxon>
        <taxon>metagenomes</taxon>
        <taxon>organismal metagenomes</taxon>
    </lineage>
</organism>